<dbReference type="Gene3D" id="3.40.50.1820">
    <property type="entry name" value="alpha/beta hydrolase"/>
    <property type="match status" value="1"/>
</dbReference>
<dbReference type="SUPFAM" id="SSF53474">
    <property type="entry name" value="alpha/beta-Hydrolases"/>
    <property type="match status" value="1"/>
</dbReference>
<accession>A0A5C5WYG5</accession>
<dbReference type="RefSeq" id="WP_242631968.1">
    <property type="nucleotide sequence ID" value="NZ_SJPI01000001.1"/>
</dbReference>
<keyword evidence="2" id="KW-1185">Reference proteome</keyword>
<dbReference type="InterPro" id="IPR029058">
    <property type="entry name" value="AB_hydrolase_fold"/>
</dbReference>
<dbReference type="InterPro" id="IPR023296">
    <property type="entry name" value="Glyco_hydro_beta-prop_sf"/>
</dbReference>
<name>A0A5C5WYG5_9BACT</name>
<dbReference type="CDD" id="cd08994">
    <property type="entry name" value="GH43_62_32_68_117_130-like"/>
    <property type="match status" value="1"/>
</dbReference>
<dbReference type="Gene3D" id="2.115.10.20">
    <property type="entry name" value="Glycosyl hydrolase domain, family 43"/>
    <property type="match status" value="1"/>
</dbReference>
<comment type="caution">
    <text evidence="1">The sequence shown here is derived from an EMBL/GenBank/DDBJ whole genome shotgun (WGS) entry which is preliminary data.</text>
</comment>
<dbReference type="GO" id="GO:0016787">
    <property type="term" value="F:hydrolase activity"/>
    <property type="evidence" value="ECO:0007669"/>
    <property type="project" value="UniProtKB-KW"/>
</dbReference>
<organism evidence="1 2">
    <name type="scientific">Rubripirellula amarantea</name>
    <dbReference type="NCBI Taxonomy" id="2527999"/>
    <lineage>
        <taxon>Bacteria</taxon>
        <taxon>Pseudomonadati</taxon>
        <taxon>Planctomycetota</taxon>
        <taxon>Planctomycetia</taxon>
        <taxon>Pirellulales</taxon>
        <taxon>Pirellulaceae</taxon>
        <taxon>Rubripirellula</taxon>
    </lineage>
</organism>
<evidence type="ECO:0000313" key="1">
    <source>
        <dbReference type="EMBL" id="TWT54945.1"/>
    </source>
</evidence>
<proteinExistence type="predicted"/>
<reference evidence="1 2" key="1">
    <citation type="submission" date="2019-02" db="EMBL/GenBank/DDBJ databases">
        <title>Deep-cultivation of Planctomycetes and their phenomic and genomic characterization uncovers novel biology.</title>
        <authorList>
            <person name="Wiegand S."/>
            <person name="Jogler M."/>
            <person name="Boedeker C."/>
            <person name="Pinto D."/>
            <person name="Vollmers J."/>
            <person name="Rivas-Marin E."/>
            <person name="Kohn T."/>
            <person name="Peeters S.H."/>
            <person name="Heuer A."/>
            <person name="Rast P."/>
            <person name="Oberbeckmann S."/>
            <person name="Bunk B."/>
            <person name="Jeske O."/>
            <person name="Meyerdierks A."/>
            <person name="Storesund J.E."/>
            <person name="Kallscheuer N."/>
            <person name="Luecker S."/>
            <person name="Lage O.M."/>
            <person name="Pohl T."/>
            <person name="Merkel B.J."/>
            <person name="Hornburger P."/>
            <person name="Mueller R.-W."/>
            <person name="Bruemmer F."/>
            <person name="Labrenz M."/>
            <person name="Spormann A.M."/>
            <person name="Op Den Camp H."/>
            <person name="Overmann J."/>
            <person name="Amann R."/>
            <person name="Jetten M.S.M."/>
            <person name="Mascher T."/>
            <person name="Medema M.H."/>
            <person name="Devos D.P."/>
            <person name="Kaster A.-K."/>
            <person name="Ovreas L."/>
            <person name="Rohde M."/>
            <person name="Galperin M.Y."/>
            <person name="Jogler C."/>
        </authorList>
    </citation>
    <scope>NUCLEOTIDE SEQUENCE [LARGE SCALE GENOMIC DNA]</scope>
    <source>
        <strain evidence="1 2">Pla22</strain>
    </source>
</reference>
<dbReference type="EMBL" id="SJPI01000001">
    <property type="protein sequence ID" value="TWT54945.1"/>
    <property type="molecule type" value="Genomic_DNA"/>
</dbReference>
<dbReference type="AlphaFoldDB" id="A0A5C5WYG5"/>
<gene>
    <name evidence="1" type="ORF">Pla22_25990</name>
</gene>
<evidence type="ECO:0000313" key="2">
    <source>
        <dbReference type="Proteomes" id="UP000316598"/>
    </source>
</evidence>
<dbReference type="SUPFAM" id="SSF75005">
    <property type="entry name" value="Arabinanase/levansucrase/invertase"/>
    <property type="match status" value="1"/>
</dbReference>
<dbReference type="Proteomes" id="UP000316598">
    <property type="component" value="Unassembled WGS sequence"/>
</dbReference>
<keyword evidence="1" id="KW-0378">Hydrolase</keyword>
<sequence>MTNFKLFERIAFPVIFLPMSLVVAEDIRIDKFASQSLAVPELSDGVPAAGKRVAVTPPEYEGTDVFHTLYLPATWKPDGKQLPIIFEYTGNFFAKSGSTGKPEDAALGFGLSAGQYIWVSLPYINKTGDGNEVTWWGDEDATVEYAKRNVPRIIQQYGADPSAVILCGFSRGAIGVNYLGLHDDEISGLWTAFLTHDHFDGVKEWGTKWGSPLDRYRADATTRLQRVGNRPYWVSQNGSDQSSEQFIRSSVTDASSFTFGHVNTSSILGPFPNNFAKAAHTDRWMLKPSEYRNQIWNWMNGVTGGTAARLTSERSLDANPGSELDFKSMIGRVLESAKFIDEDFYIWGGSMVRDADGKCHLLYSRWLRELGHNAWVTHSEIAHAVADEPLGPYQHVDVALPARGPEYWDGMCTHNPTVHEFDGKYYLYYMGNFGDGNATKKLNSIHRNNQRIGVAVADHPSGPWKRFDKPLIDITPEPGAHDELMTSNPSILRRSDGMYVLIYKAVGTKGPLPFGGPVIHLAATSMSPTGPFVKEMKPLFTAPGVKFPAEDPYVWSDGERCWAIVNDHKGHFNQTGEDSLALFTSPDGLDWDVASNPWVLQRKLTWADGTEQSFHRLERPQLWLEDGVPSVLFCAAEETKEMAHSFNVHIPLLPKNSDPKNGN</sequence>
<protein>
    <submittedName>
        <fullName evidence="1">Glycosyl hydrolases family 43</fullName>
    </submittedName>
</protein>